<reference evidence="1 2" key="1">
    <citation type="submission" date="2019-06" db="EMBL/GenBank/DDBJ databases">
        <title>A chromosomal-level reference genome of Carpinus fangiana (Coryloideae, Betulaceae).</title>
        <authorList>
            <person name="Yang X."/>
            <person name="Wang Z."/>
            <person name="Zhang L."/>
            <person name="Hao G."/>
            <person name="Liu J."/>
            <person name="Yang Y."/>
        </authorList>
    </citation>
    <scope>NUCLEOTIDE SEQUENCE [LARGE SCALE GENOMIC DNA]</scope>
    <source>
        <strain evidence="1">Cfa_2016G</strain>
        <tissue evidence="1">Leaf</tissue>
    </source>
</reference>
<gene>
    <name evidence="1" type="ORF">FH972_023858</name>
</gene>
<name>A0A5N6KWE0_9ROSI</name>
<dbReference type="InterPro" id="IPR021054">
    <property type="entry name" value="Cell_wall_mannoprotein_1"/>
</dbReference>
<evidence type="ECO:0000313" key="1">
    <source>
        <dbReference type="EMBL" id="KAB8349845.1"/>
    </source>
</evidence>
<sequence length="312" mass="34076">MAFRHNAILLRLNHMHFYWTLVGREVGNSVIVIVAEECFRYHALNHPMTDLSSRSKQVAYLHACDDRNASLTISHYVPCSNSFSMIFPPHVLTYKYSLDASPLARSRPPTQDLKTNLDSSAMIWLHFTTLLTLALASTPQDSPKPASNPGCQAVGLSRLLRRADNSAAVISSLKNCTGLNLDQLDALIRGNPTPAAFQKQEQKLESCIKDATDLETSSSVATAQESTDIYNVVNNTVRPKVNTVIDDFISTKGTTFASLKSLVRQDLVNLKNLTQTLGNAIVAKATGTAKTNGPALITQITNKIQSGIDAYS</sequence>
<dbReference type="Proteomes" id="UP000327013">
    <property type="component" value="Unassembled WGS sequence"/>
</dbReference>
<proteinExistence type="predicted"/>
<dbReference type="AlphaFoldDB" id="A0A5N6KWE0"/>
<dbReference type="PANTHER" id="PTHR38123">
    <property type="entry name" value="CELL WALL SERINE-THREONINE-RICH GALACTOMANNOPROTEIN MP1 (AFU_ORTHOLOGUE AFUA_4G03240)"/>
    <property type="match status" value="1"/>
</dbReference>
<protein>
    <submittedName>
        <fullName evidence="1">Uncharacterized protein</fullName>
    </submittedName>
</protein>
<dbReference type="PANTHER" id="PTHR38123:SF1">
    <property type="entry name" value="HYDROPHOBIC SURFACE BINDING PROTEIN"/>
    <property type="match status" value="1"/>
</dbReference>
<keyword evidence="2" id="KW-1185">Reference proteome</keyword>
<dbReference type="GO" id="GO:0005576">
    <property type="term" value="C:extracellular region"/>
    <property type="evidence" value="ECO:0007669"/>
    <property type="project" value="TreeGrafter"/>
</dbReference>
<dbReference type="Pfam" id="PF12296">
    <property type="entry name" value="HsbA"/>
    <property type="match status" value="1"/>
</dbReference>
<evidence type="ECO:0000313" key="2">
    <source>
        <dbReference type="Proteomes" id="UP000327013"/>
    </source>
</evidence>
<accession>A0A5N6KWE0</accession>
<comment type="caution">
    <text evidence="1">The sequence shown here is derived from an EMBL/GenBank/DDBJ whole genome shotgun (WGS) entry which is preliminary data.</text>
</comment>
<dbReference type="Gene3D" id="1.20.1280.140">
    <property type="match status" value="1"/>
</dbReference>
<dbReference type="EMBL" id="VIBQ01000014">
    <property type="protein sequence ID" value="KAB8349845.1"/>
    <property type="molecule type" value="Genomic_DNA"/>
</dbReference>
<organism evidence="1 2">
    <name type="scientific">Carpinus fangiana</name>
    <dbReference type="NCBI Taxonomy" id="176857"/>
    <lineage>
        <taxon>Eukaryota</taxon>
        <taxon>Viridiplantae</taxon>
        <taxon>Streptophyta</taxon>
        <taxon>Embryophyta</taxon>
        <taxon>Tracheophyta</taxon>
        <taxon>Spermatophyta</taxon>
        <taxon>Magnoliopsida</taxon>
        <taxon>eudicotyledons</taxon>
        <taxon>Gunneridae</taxon>
        <taxon>Pentapetalae</taxon>
        <taxon>rosids</taxon>
        <taxon>fabids</taxon>
        <taxon>Fagales</taxon>
        <taxon>Betulaceae</taxon>
        <taxon>Carpinus</taxon>
    </lineage>
</organism>